<organism evidence="4 5">
    <name type="scientific">Pseudooceanicola nitratireducens</name>
    <dbReference type="NCBI Taxonomy" id="517719"/>
    <lineage>
        <taxon>Bacteria</taxon>
        <taxon>Pseudomonadati</taxon>
        <taxon>Pseudomonadota</taxon>
        <taxon>Alphaproteobacteria</taxon>
        <taxon>Rhodobacterales</taxon>
        <taxon>Paracoccaceae</taxon>
        <taxon>Pseudooceanicola</taxon>
    </lineage>
</organism>
<dbReference type="GO" id="GO:0003676">
    <property type="term" value="F:nucleic acid binding"/>
    <property type="evidence" value="ECO:0007669"/>
    <property type="project" value="InterPro"/>
</dbReference>
<evidence type="ECO:0000313" key="4">
    <source>
        <dbReference type="EMBL" id="SFC49913.1"/>
    </source>
</evidence>
<dbReference type="STRING" id="517719.SAMN05421762_1119"/>
<dbReference type="PANTHER" id="PTHR34039:SF1">
    <property type="entry name" value="UPF0102 PROTEIN YRAN"/>
    <property type="match status" value="1"/>
</dbReference>
<evidence type="ECO:0000256" key="2">
    <source>
        <dbReference type="HAMAP-Rule" id="MF_00048"/>
    </source>
</evidence>
<dbReference type="InterPro" id="IPR003509">
    <property type="entry name" value="UPF0102_YraN-like"/>
</dbReference>
<reference evidence="4 5" key="1">
    <citation type="submission" date="2016-10" db="EMBL/GenBank/DDBJ databases">
        <authorList>
            <person name="de Groot N.N."/>
        </authorList>
    </citation>
    <scope>NUCLEOTIDE SEQUENCE [LARGE SCALE GENOMIC DNA]</scope>
    <source>
        <strain evidence="4 5">DSM 29619</strain>
    </source>
</reference>
<evidence type="ECO:0000256" key="3">
    <source>
        <dbReference type="SAM" id="MobiDB-lite"/>
    </source>
</evidence>
<feature type="region of interest" description="Disordered" evidence="3">
    <location>
        <begin position="1"/>
        <end position="26"/>
    </location>
</feature>
<dbReference type="PANTHER" id="PTHR34039">
    <property type="entry name" value="UPF0102 PROTEIN YRAN"/>
    <property type="match status" value="1"/>
</dbReference>
<dbReference type="HAMAP" id="MF_00048">
    <property type="entry name" value="UPF0102"/>
    <property type="match status" value="1"/>
</dbReference>
<proteinExistence type="inferred from homology"/>
<keyword evidence="4" id="KW-0540">Nuclease</keyword>
<dbReference type="AlphaFoldDB" id="A0A1I1JVV5"/>
<protein>
    <recommendedName>
        <fullName evidence="2">UPF0102 protein SAMN05421762_1119</fullName>
    </recommendedName>
</protein>
<accession>A0A1I1JVV5</accession>
<sequence>MKHWDHSSDALPAVAVPSDRRRQRGQTAYHAGLAAEDSVERHYVDRGLRPLARRWRGPGGEIDLILLDGDAVVFVEVKKAASFDQAALRVRPRQAQRIGASALAYLDHMPRGSLTDMRIDVALVDQVGAVQVLENAFADFW</sequence>
<dbReference type="GO" id="GO:0004519">
    <property type="term" value="F:endonuclease activity"/>
    <property type="evidence" value="ECO:0007669"/>
    <property type="project" value="UniProtKB-KW"/>
</dbReference>
<dbReference type="OrthoDB" id="9812968at2"/>
<dbReference type="InterPro" id="IPR011856">
    <property type="entry name" value="tRNA_endonuc-like_dom_sf"/>
</dbReference>
<dbReference type="SUPFAM" id="SSF52980">
    <property type="entry name" value="Restriction endonuclease-like"/>
    <property type="match status" value="1"/>
</dbReference>
<evidence type="ECO:0000256" key="1">
    <source>
        <dbReference type="ARBA" id="ARBA00006738"/>
    </source>
</evidence>
<keyword evidence="4" id="KW-0378">Hydrolase</keyword>
<dbReference type="RefSeq" id="WP_093452968.1">
    <property type="nucleotide sequence ID" value="NZ_CAXQIN010000013.1"/>
</dbReference>
<dbReference type="InterPro" id="IPR011335">
    <property type="entry name" value="Restrct_endonuc-II-like"/>
</dbReference>
<keyword evidence="4" id="KW-0255">Endonuclease</keyword>
<dbReference type="EMBL" id="FOLX01000001">
    <property type="protein sequence ID" value="SFC49913.1"/>
    <property type="molecule type" value="Genomic_DNA"/>
</dbReference>
<comment type="similarity">
    <text evidence="1 2">Belongs to the UPF0102 family.</text>
</comment>
<dbReference type="Gene3D" id="3.40.1350.10">
    <property type="match status" value="1"/>
</dbReference>
<dbReference type="Proteomes" id="UP000231644">
    <property type="component" value="Unassembled WGS sequence"/>
</dbReference>
<gene>
    <name evidence="4" type="ORF">SAMN05421762_1119</name>
</gene>
<keyword evidence="5" id="KW-1185">Reference proteome</keyword>
<name>A0A1I1JVV5_9RHOB</name>
<dbReference type="Pfam" id="PF02021">
    <property type="entry name" value="UPF0102"/>
    <property type="match status" value="1"/>
</dbReference>
<evidence type="ECO:0000313" key="5">
    <source>
        <dbReference type="Proteomes" id="UP000231644"/>
    </source>
</evidence>